<keyword evidence="2" id="KW-1133">Transmembrane helix</keyword>
<name>A0AAU9D6I1_9LACO</name>
<feature type="compositionally biased region" description="Polar residues" evidence="1">
    <location>
        <begin position="67"/>
        <end position="96"/>
    </location>
</feature>
<keyword evidence="2" id="KW-0472">Membrane</keyword>
<evidence type="ECO:0000256" key="1">
    <source>
        <dbReference type="SAM" id="MobiDB-lite"/>
    </source>
</evidence>
<accession>A0AAU9D6I1</accession>
<dbReference type="KEGG" id="xap:XA3_03310"/>
<dbReference type="Proteomes" id="UP001321861">
    <property type="component" value="Chromosome"/>
</dbReference>
<feature type="region of interest" description="Disordered" evidence="1">
    <location>
        <begin position="234"/>
        <end position="264"/>
    </location>
</feature>
<evidence type="ECO:0008006" key="5">
    <source>
        <dbReference type="Google" id="ProtNLM"/>
    </source>
</evidence>
<evidence type="ECO:0000313" key="4">
    <source>
        <dbReference type="Proteomes" id="UP001321861"/>
    </source>
</evidence>
<feature type="transmembrane region" description="Helical" evidence="2">
    <location>
        <begin position="32"/>
        <end position="50"/>
    </location>
</feature>
<evidence type="ECO:0000313" key="3">
    <source>
        <dbReference type="EMBL" id="BDR57890.1"/>
    </source>
</evidence>
<feature type="region of interest" description="Disordered" evidence="1">
    <location>
        <begin position="58"/>
        <end position="102"/>
    </location>
</feature>
<gene>
    <name evidence="3" type="ORF">XA3_03310</name>
</gene>
<dbReference type="AlphaFoldDB" id="A0AAU9D6I1"/>
<evidence type="ECO:0000256" key="2">
    <source>
        <dbReference type="SAM" id="Phobius"/>
    </source>
</evidence>
<keyword evidence="4" id="KW-1185">Reference proteome</keyword>
<dbReference type="EMBL" id="AP026802">
    <property type="protein sequence ID" value="BDR57890.1"/>
    <property type="molecule type" value="Genomic_DNA"/>
</dbReference>
<sequence length="478" mass="50452">MLRNDYLKALYSVILEYKEVEENSMNKSIKKINLILLGFSFFLLIMLKVVSVEASDNALTPTTTTPRSPGTINNPDGSTLTVPSADNVTTVTNPDGSESDNKHVYNAYKPDGSYPIEAQSGVTVSQAYSTVGVSFLDGTLSLIAVPNFDFGANTLDGKTRFIPLYSDALSSVGDPTNGAFIDTSANSSGAAVKSLRDPSKYRALIVSDSRLPLDSTGKYNGWWVSAHMSVGNSGSLNGSNSNSHVSVPGQAGDDPNPDAGNDSTNQALQFPAMIEFGNGFANSSYTISSIEGGQSGNSTPVSHPATYYNKDSYLKGNNSVDGTLQASSWQRVDSVSNTNADGIPSDNQSTGSLRGLYFPRLSVTPDRNSAAQLTGAGGQLTGSTGRPAVANNTAITTIPMSNSDNLIWGYTTAQENQANNSASTGNGPDSVSNGAWALDFQDRGSAIMAFPNAVTLNRPGTYIYNLYWTLNSGFKSNP</sequence>
<organism evidence="3 4">
    <name type="scientific">Xylocopilactobacillus apicola</name>
    <dbReference type="NCBI Taxonomy" id="2932184"/>
    <lineage>
        <taxon>Bacteria</taxon>
        <taxon>Bacillati</taxon>
        <taxon>Bacillota</taxon>
        <taxon>Bacilli</taxon>
        <taxon>Lactobacillales</taxon>
        <taxon>Lactobacillaceae</taxon>
        <taxon>Xylocopilactobacillus</taxon>
    </lineage>
</organism>
<proteinExistence type="predicted"/>
<reference evidence="3 4" key="1">
    <citation type="journal article" date="2023" name="Microbiol. Spectr.">
        <title>Symbiosis of Carpenter Bees with Uncharacterized Lactic Acid Bacteria Showing NAD Auxotrophy.</title>
        <authorList>
            <person name="Kawasaki S."/>
            <person name="Ozawa K."/>
            <person name="Mori T."/>
            <person name="Yamamoto A."/>
            <person name="Ito M."/>
            <person name="Ohkuma M."/>
            <person name="Sakamoto M."/>
            <person name="Matsutani M."/>
        </authorList>
    </citation>
    <scope>NUCLEOTIDE SEQUENCE [LARGE SCALE GENOMIC DNA]</scope>
    <source>
        <strain evidence="3 4">XA3</strain>
    </source>
</reference>
<protein>
    <recommendedName>
        <fullName evidence="5">WxL domain-containing protein</fullName>
    </recommendedName>
</protein>
<feature type="compositionally biased region" description="Low complexity" evidence="1">
    <location>
        <begin position="234"/>
        <end position="247"/>
    </location>
</feature>
<keyword evidence="2" id="KW-0812">Transmembrane</keyword>